<dbReference type="PANTHER" id="PTHR43135:SF3">
    <property type="entry name" value="ALPHA-D-RIBOSE 1-METHYLPHOSPHONATE 5-TRIPHOSPHATE DIPHOSPHATASE"/>
    <property type="match status" value="1"/>
</dbReference>
<dbReference type="Pfam" id="PF01979">
    <property type="entry name" value="Amidohydro_1"/>
    <property type="match status" value="1"/>
</dbReference>
<dbReference type="InterPro" id="IPR057744">
    <property type="entry name" value="OTAase-like"/>
</dbReference>
<sequence>MKYAYTNGILLDGSRDMSPQTGRVILTEGENIEKIVSEGSDLSGYEIIDLKGQYIMPGLINMHVHLPASGKPQKKQQDNTKLVKLMTSNALMRKILISMCEGYARTQLMSGVTTIRTMGGVQNCDSLIRDRILSGEITGPRILASNMAVSVPGGHMAGSLAYIAHNAEEARAYVQQIAKDKPDIIKLMITGGVLDAKVKGEPGELKMPPESVKAACEEAHRLGMKVAAHVESPEGVRVALENGVDTIEHGAKPDDTIIRLFKEHNACHIATLSPALPYALFDRSISNVTETEQYNGEVVFKGIVECAKACLENDIPVGLGTDTGCPYTTHYDMWREVNYFHKYCGVSNTFALYTATKRNAELAGLGDITGSIEEGKCADFIVTKDNPLEDLTALRSISMVVTRGNVIRSPKVKKMPQVENELDKFL</sequence>
<dbReference type="InterPro" id="IPR006680">
    <property type="entry name" value="Amidohydro-rel"/>
</dbReference>
<gene>
    <name evidence="2" type="ORF">HGO97_010440</name>
</gene>
<dbReference type="EMBL" id="JABACJ020000008">
    <property type="protein sequence ID" value="MBU3876230.1"/>
    <property type="molecule type" value="Genomic_DNA"/>
</dbReference>
<evidence type="ECO:0000259" key="1">
    <source>
        <dbReference type="Pfam" id="PF01979"/>
    </source>
</evidence>
<keyword evidence="3" id="KW-1185">Reference proteome</keyword>
<dbReference type="PANTHER" id="PTHR43135">
    <property type="entry name" value="ALPHA-D-RIBOSE 1-METHYLPHOSPHONATE 5-TRIPHOSPHATE DIPHOSPHATASE"/>
    <property type="match status" value="1"/>
</dbReference>
<dbReference type="InterPro" id="IPR051781">
    <property type="entry name" value="Metallo-dep_Hydrolase"/>
</dbReference>
<dbReference type="RefSeq" id="WP_216241312.1">
    <property type="nucleotide sequence ID" value="NZ_JABACJ020000008.1"/>
</dbReference>
<name>A0ABS6D3Q9_9FIRM</name>
<comment type="caution">
    <text evidence="2">The sequence shown here is derived from an EMBL/GenBank/DDBJ whole genome shotgun (WGS) entry which is preliminary data.</text>
</comment>
<organism evidence="2 3">
    <name type="scientific">Faecalicatena faecalis</name>
    <dbReference type="NCBI Taxonomy" id="2726362"/>
    <lineage>
        <taxon>Bacteria</taxon>
        <taxon>Bacillati</taxon>
        <taxon>Bacillota</taxon>
        <taxon>Clostridia</taxon>
        <taxon>Lachnospirales</taxon>
        <taxon>Lachnospiraceae</taxon>
        <taxon>Faecalicatena</taxon>
    </lineage>
</organism>
<evidence type="ECO:0000313" key="2">
    <source>
        <dbReference type="EMBL" id="MBU3876230.1"/>
    </source>
</evidence>
<dbReference type="CDD" id="cd01299">
    <property type="entry name" value="Met_dep_hydrolase_A"/>
    <property type="match status" value="1"/>
</dbReference>
<protein>
    <submittedName>
        <fullName evidence="2">Amidohydrolase family protein</fullName>
    </submittedName>
</protein>
<proteinExistence type="predicted"/>
<accession>A0ABS6D3Q9</accession>
<feature type="domain" description="Amidohydrolase-related" evidence="1">
    <location>
        <begin position="54"/>
        <end position="406"/>
    </location>
</feature>
<evidence type="ECO:0000313" key="3">
    <source>
        <dbReference type="Proteomes" id="UP000723714"/>
    </source>
</evidence>
<reference evidence="2 3" key="1">
    <citation type="submission" date="2021-06" db="EMBL/GenBank/DDBJ databases">
        <title>Faecalicatena sp. nov. isolated from porcine feces.</title>
        <authorList>
            <person name="Oh B.S."/>
            <person name="Lee J.H."/>
        </authorList>
    </citation>
    <scope>NUCLEOTIDE SEQUENCE [LARGE SCALE GENOMIC DNA]</scope>
    <source>
        <strain evidence="2 3">AGMB00832</strain>
    </source>
</reference>
<dbReference type="Proteomes" id="UP000723714">
    <property type="component" value="Unassembled WGS sequence"/>
</dbReference>